<gene>
    <name evidence="1" type="ORF">PMZ80_005986</name>
</gene>
<dbReference type="Proteomes" id="UP001334248">
    <property type="component" value="Unassembled WGS sequence"/>
</dbReference>
<comment type="caution">
    <text evidence="1">The sequence shown here is derived from an EMBL/GenBank/DDBJ whole genome shotgun (WGS) entry which is preliminary data.</text>
</comment>
<evidence type="ECO:0000313" key="2">
    <source>
        <dbReference type="Proteomes" id="UP001334248"/>
    </source>
</evidence>
<protein>
    <submittedName>
        <fullName evidence="1">Uncharacterized protein</fullName>
    </submittedName>
</protein>
<dbReference type="RefSeq" id="XP_064730123.1">
    <property type="nucleotide sequence ID" value="XM_064874401.1"/>
</dbReference>
<dbReference type="EMBL" id="JAVHJV010000006">
    <property type="protein sequence ID" value="KAK5942033.1"/>
    <property type="molecule type" value="Genomic_DNA"/>
</dbReference>
<reference evidence="1 2" key="1">
    <citation type="journal article" date="2023" name="Res Sq">
        <title>Genomic and morphological characterization of Knufia obscura isolated from the Mars 2020 spacecraft assembly facility.</title>
        <authorList>
            <person name="Chander A.M."/>
            <person name="Teixeira M.M."/>
            <person name="Singh N.K."/>
            <person name="Williams M.P."/>
            <person name="Parker C.W."/>
            <person name="Leo P."/>
            <person name="Stajich J.E."/>
            <person name="Torok T."/>
            <person name="Tighe S."/>
            <person name="Mason C.E."/>
            <person name="Venkateswaran K."/>
        </authorList>
    </citation>
    <scope>NUCLEOTIDE SEQUENCE [LARGE SCALE GENOMIC DNA]</scope>
    <source>
        <strain evidence="1 2">CCFEE 5817</strain>
    </source>
</reference>
<evidence type="ECO:0000313" key="1">
    <source>
        <dbReference type="EMBL" id="KAK5942033.1"/>
    </source>
</evidence>
<keyword evidence="2" id="KW-1185">Reference proteome</keyword>
<name>A0ABR0RP48_9EURO</name>
<sequence length="278" mass="32228">MSSTVPRSKHVFSASEATIVQLPHRRAFCFSTATDDPPKHYPYPLYYVFPDLRGELADQFYANILVNKDYLHPFKRWCEVPYQMTDKIQRLSLDARELTSNDRWLYICWPERVVELNKLPETDHILFLEDFPYLEYLELRWEPKNLLNMDMRRLGPGIESILRTAIIAMIFLPKAFQLVVRISALEPVQVTEPVPHEVVRELLPDGAIDASIRRPYGPKEELLRATVSGRTLTCEQTRDPERALACLMKVREGLCLNGPRSEREDAVLRAVLVMSPVF</sequence>
<accession>A0ABR0RP48</accession>
<proteinExistence type="predicted"/>
<dbReference type="GeneID" id="89999435"/>
<organism evidence="1 2">
    <name type="scientific">Knufia obscura</name>
    <dbReference type="NCBI Taxonomy" id="1635080"/>
    <lineage>
        <taxon>Eukaryota</taxon>
        <taxon>Fungi</taxon>
        <taxon>Dikarya</taxon>
        <taxon>Ascomycota</taxon>
        <taxon>Pezizomycotina</taxon>
        <taxon>Eurotiomycetes</taxon>
        <taxon>Chaetothyriomycetidae</taxon>
        <taxon>Chaetothyriales</taxon>
        <taxon>Trichomeriaceae</taxon>
        <taxon>Knufia</taxon>
    </lineage>
</organism>